<keyword evidence="1" id="KW-0472">Membrane</keyword>
<dbReference type="AlphaFoldDB" id="A0A0D5YVY2"/>
<evidence type="ECO:0000313" key="3">
    <source>
        <dbReference type="Proteomes" id="UP000032726"/>
    </source>
</evidence>
<feature type="transmembrane region" description="Helical" evidence="1">
    <location>
        <begin position="43"/>
        <end position="69"/>
    </location>
</feature>
<dbReference type="InterPro" id="IPR021737">
    <property type="entry name" value="Phage_phiKZ_Orf197"/>
</dbReference>
<keyword evidence="1" id="KW-1133">Transmembrane helix</keyword>
<feature type="transmembrane region" description="Helical" evidence="1">
    <location>
        <begin position="176"/>
        <end position="195"/>
    </location>
</feature>
<feature type="transmembrane region" description="Helical" evidence="1">
    <location>
        <begin position="90"/>
        <end position="108"/>
    </location>
</feature>
<feature type="transmembrane region" description="Helical" evidence="1">
    <location>
        <begin position="128"/>
        <end position="146"/>
    </location>
</feature>
<dbReference type="RefSeq" id="WP_045802938.1">
    <property type="nucleotide sequence ID" value="NZ_CP011071.1"/>
</dbReference>
<dbReference type="HOGENOM" id="CLU_072282_2_0_10"/>
<evidence type="ECO:0000256" key="1">
    <source>
        <dbReference type="SAM" id="Phobius"/>
    </source>
</evidence>
<keyword evidence="3" id="KW-1185">Reference proteome</keyword>
<proteinExistence type="predicted"/>
<dbReference type="OrthoDB" id="8536716at2"/>
<dbReference type="EMBL" id="CP011071">
    <property type="protein sequence ID" value="AKA36405.1"/>
    <property type="molecule type" value="Genomic_DNA"/>
</dbReference>
<sequence length="239" mass="27784">MTFTQLLLVQLLAHILTDFTFQSYQQAKDKNEKGFKSKFLKWHILIMFLSSWILSFQWKFVFASLFIALTHWLVDGLKPYLNQNKWLGKYAFFIDQGLHLFFLAISVVVYDKWFALEPIIDMPLSEKWLAIVLVFVFCGKTCNVFIKEIFQFFDIKVGNTEDLPNAGRLIGLTERWLILVFVFINQFAAVGFLLASKSILRYKSEQEEGFNKTEYVLIGTLLSFGLGIGSAILVQLLFW</sequence>
<dbReference type="Proteomes" id="UP000032726">
    <property type="component" value="Chromosome"/>
</dbReference>
<keyword evidence="1" id="KW-0812">Transmembrane</keyword>
<dbReference type="PATRIC" id="fig|516051.4.peg.2928"/>
<feature type="transmembrane region" description="Helical" evidence="1">
    <location>
        <begin position="215"/>
        <end position="238"/>
    </location>
</feature>
<dbReference type="STRING" id="516051.VC82_2859"/>
<organism evidence="2 3">
    <name type="scientific">Flagellimonas lutaonensis</name>
    <dbReference type="NCBI Taxonomy" id="516051"/>
    <lineage>
        <taxon>Bacteria</taxon>
        <taxon>Pseudomonadati</taxon>
        <taxon>Bacteroidota</taxon>
        <taxon>Flavobacteriia</taxon>
        <taxon>Flavobacteriales</taxon>
        <taxon>Flavobacteriaceae</taxon>
        <taxon>Flagellimonas</taxon>
    </lineage>
</organism>
<name>A0A0D5YVY2_9FLAO</name>
<dbReference type="Pfam" id="PF11750">
    <property type="entry name" value="DUF3307"/>
    <property type="match status" value="1"/>
</dbReference>
<protein>
    <recommendedName>
        <fullName evidence="4">DUF3307 domain-containing protein</fullName>
    </recommendedName>
</protein>
<gene>
    <name evidence="2" type="ORF">VC82_2859</name>
</gene>
<evidence type="ECO:0000313" key="2">
    <source>
        <dbReference type="EMBL" id="AKA36405.1"/>
    </source>
</evidence>
<accession>A0A0D5YVY2</accession>
<evidence type="ECO:0008006" key="4">
    <source>
        <dbReference type="Google" id="ProtNLM"/>
    </source>
</evidence>
<reference evidence="2 3" key="1">
    <citation type="submission" date="2015-03" db="EMBL/GenBank/DDBJ databases">
        <title>Complete genome sequence of Muricauda lutaonensis CC-HSB-11T, isolated from a coastal hot spring.</title>
        <authorList>
            <person name="Kim K.M."/>
        </authorList>
    </citation>
    <scope>NUCLEOTIDE SEQUENCE [LARGE SCALE GENOMIC DNA]</scope>
    <source>
        <strain evidence="2 3">CC-HSB-11</strain>
    </source>
</reference>
<dbReference type="KEGG" id="mlt:VC82_2859"/>